<dbReference type="AlphaFoldDB" id="A0A2T7PWC2"/>
<keyword evidence="4" id="KW-1185">Reference proteome</keyword>
<evidence type="ECO:0000256" key="1">
    <source>
        <dbReference type="SAM" id="MobiDB-lite"/>
    </source>
</evidence>
<accession>A0A2T7PWC2</accession>
<evidence type="ECO:0000313" key="4">
    <source>
        <dbReference type="Proteomes" id="UP000245119"/>
    </source>
</evidence>
<proteinExistence type="predicted"/>
<feature type="region of interest" description="Disordered" evidence="1">
    <location>
        <begin position="150"/>
        <end position="177"/>
    </location>
</feature>
<feature type="compositionally biased region" description="Polar residues" evidence="1">
    <location>
        <begin position="167"/>
        <end position="177"/>
    </location>
</feature>
<dbReference type="EMBL" id="PZQS01000001">
    <property type="protein sequence ID" value="PVD37719.1"/>
    <property type="molecule type" value="Genomic_DNA"/>
</dbReference>
<sequence length="177" mass="19719">MLARQWGRFVMTSRFARTTRVFTSASSLGAETTGQCKLVTNGSEIQTTCECVPDDAFYYRGEKCDDKFLKERWIGAIAGAVGGVLLLLLVVMAFCLCRRRNKMDSSYDTTSEGGGAFMPIRYFSNYKNAAFEGERLESVNTNENPYSHYDFPSPNTSGTPWIPGDPITSTTNVRKQV</sequence>
<feature type="transmembrane region" description="Helical" evidence="2">
    <location>
        <begin position="73"/>
        <end position="97"/>
    </location>
</feature>
<comment type="caution">
    <text evidence="3">The sequence shown here is derived from an EMBL/GenBank/DDBJ whole genome shotgun (WGS) entry which is preliminary data.</text>
</comment>
<reference evidence="3 4" key="1">
    <citation type="submission" date="2018-04" db="EMBL/GenBank/DDBJ databases">
        <title>The genome of golden apple snail Pomacea canaliculata provides insight into stress tolerance and invasive adaptation.</title>
        <authorList>
            <person name="Liu C."/>
            <person name="Liu B."/>
            <person name="Ren Y."/>
            <person name="Zhang Y."/>
            <person name="Wang H."/>
            <person name="Li S."/>
            <person name="Jiang F."/>
            <person name="Yin L."/>
            <person name="Zhang G."/>
            <person name="Qian W."/>
            <person name="Fan W."/>
        </authorList>
    </citation>
    <scope>NUCLEOTIDE SEQUENCE [LARGE SCALE GENOMIC DNA]</scope>
    <source>
        <strain evidence="3">SZHN2017</strain>
        <tissue evidence="3">Muscle</tissue>
    </source>
</reference>
<gene>
    <name evidence="3" type="ORF">C0Q70_00320</name>
</gene>
<dbReference type="Proteomes" id="UP000245119">
    <property type="component" value="Linkage Group LG1"/>
</dbReference>
<evidence type="ECO:0000256" key="2">
    <source>
        <dbReference type="SAM" id="Phobius"/>
    </source>
</evidence>
<keyword evidence="2" id="KW-0472">Membrane</keyword>
<protein>
    <submittedName>
        <fullName evidence="3">Uncharacterized protein</fullName>
    </submittedName>
</protein>
<evidence type="ECO:0000313" key="3">
    <source>
        <dbReference type="EMBL" id="PVD37719.1"/>
    </source>
</evidence>
<organism evidence="3 4">
    <name type="scientific">Pomacea canaliculata</name>
    <name type="common">Golden apple snail</name>
    <dbReference type="NCBI Taxonomy" id="400727"/>
    <lineage>
        <taxon>Eukaryota</taxon>
        <taxon>Metazoa</taxon>
        <taxon>Spiralia</taxon>
        <taxon>Lophotrochozoa</taxon>
        <taxon>Mollusca</taxon>
        <taxon>Gastropoda</taxon>
        <taxon>Caenogastropoda</taxon>
        <taxon>Architaenioglossa</taxon>
        <taxon>Ampullarioidea</taxon>
        <taxon>Ampullariidae</taxon>
        <taxon>Pomacea</taxon>
    </lineage>
</organism>
<keyword evidence="2" id="KW-0812">Transmembrane</keyword>
<name>A0A2T7PWC2_POMCA</name>
<keyword evidence="2" id="KW-1133">Transmembrane helix</keyword>